<dbReference type="Pfam" id="PF19540">
    <property type="entry name" value="DUF6064"/>
    <property type="match status" value="1"/>
</dbReference>
<organism evidence="2 3">
    <name type="scientific">Gemmatirosa kalamazoonensis</name>
    <dbReference type="NCBI Taxonomy" id="861299"/>
    <lineage>
        <taxon>Bacteria</taxon>
        <taxon>Pseudomonadati</taxon>
        <taxon>Gemmatimonadota</taxon>
        <taxon>Gemmatimonadia</taxon>
        <taxon>Gemmatimonadales</taxon>
        <taxon>Gemmatimonadaceae</taxon>
        <taxon>Gemmatirosa</taxon>
    </lineage>
</organism>
<keyword evidence="1" id="KW-0812">Transmembrane</keyword>
<evidence type="ECO:0000313" key="2">
    <source>
        <dbReference type="EMBL" id="AHG92603.1"/>
    </source>
</evidence>
<keyword evidence="1" id="KW-0472">Membrane</keyword>
<keyword evidence="1" id="KW-1133">Transmembrane helix</keyword>
<dbReference type="InParanoid" id="W0RSP2"/>
<feature type="transmembrane region" description="Helical" evidence="1">
    <location>
        <begin position="166"/>
        <end position="186"/>
    </location>
</feature>
<sequence>MRLPFTTEQFLDVFGQYNETVWPAQWLLVTLAALGIAAALRGRPAASRVVSAVLAILWAWMGLAYHLAFFRAINPVGASLFAAFFVAQAALLAWSGVVRGRLTFRVRHDAAGLAGAALLVYALIVYPLLGSTLGHAYPEAPTFGLPCPTTIYTLGLLLWASPRAPLTVLVIPVLWALVGTSAALQLGMGEDFGLLAGAAITIVVHGVSVVGRHQSRADAAS</sequence>
<dbReference type="RefSeq" id="WP_025413935.1">
    <property type="nucleotide sequence ID" value="NZ_CP007129.1"/>
</dbReference>
<proteinExistence type="predicted"/>
<dbReference type="KEGG" id="gba:J421_5068"/>
<accession>W0RSP2</accession>
<feature type="transmembrane region" description="Helical" evidence="1">
    <location>
        <begin position="192"/>
        <end position="211"/>
    </location>
</feature>
<evidence type="ECO:0000313" key="3">
    <source>
        <dbReference type="Proteomes" id="UP000019151"/>
    </source>
</evidence>
<protein>
    <submittedName>
        <fullName evidence="2">Uncharacterized protein</fullName>
    </submittedName>
</protein>
<keyword evidence="2" id="KW-0614">Plasmid</keyword>
<geneLocation type="plasmid" evidence="2 3">
    <name>1</name>
</geneLocation>
<feature type="transmembrane region" description="Helical" evidence="1">
    <location>
        <begin position="76"/>
        <end position="98"/>
    </location>
</feature>
<dbReference type="HOGENOM" id="CLU_102141_0_0_0"/>
<dbReference type="AlphaFoldDB" id="W0RSP2"/>
<feature type="transmembrane region" description="Helical" evidence="1">
    <location>
        <begin position="141"/>
        <end position="159"/>
    </location>
</feature>
<keyword evidence="3" id="KW-1185">Reference proteome</keyword>
<dbReference type="Proteomes" id="UP000019151">
    <property type="component" value="Plasmid 1"/>
</dbReference>
<evidence type="ECO:0000256" key="1">
    <source>
        <dbReference type="SAM" id="Phobius"/>
    </source>
</evidence>
<feature type="transmembrane region" description="Helical" evidence="1">
    <location>
        <begin position="52"/>
        <end position="70"/>
    </location>
</feature>
<dbReference type="InterPro" id="IPR045708">
    <property type="entry name" value="DUF6064"/>
</dbReference>
<reference evidence="2 3" key="1">
    <citation type="journal article" date="2014" name="Genome Announc.">
        <title>Genome Sequence and Methylome of Soil Bacterium Gemmatirosa kalamazoonensis KBS708T, a Member of the Rarely Cultivated Gemmatimonadetes Phylum.</title>
        <authorList>
            <person name="Debruyn J.M."/>
            <person name="Radosevich M."/>
            <person name="Wommack K.E."/>
            <person name="Polson S.W."/>
            <person name="Hauser L.J."/>
            <person name="Fawaz M.N."/>
            <person name="Korlach J."/>
            <person name="Tsai Y.C."/>
        </authorList>
    </citation>
    <scope>NUCLEOTIDE SEQUENCE [LARGE SCALE GENOMIC DNA]</scope>
    <source>
        <strain evidence="2 3">KBS708</strain>
        <plasmid evidence="3">Plasmid 1</plasmid>
    </source>
</reference>
<gene>
    <name evidence="2" type="ORF">J421_5068</name>
</gene>
<name>W0RSP2_9BACT</name>
<feature type="transmembrane region" description="Helical" evidence="1">
    <location>
        <begin position="20"/>
        <end position="40"/>
    </location>
</feature>
<feature type="transmembrane region" description="Helical" evidence="1">
    <location>
        <begin position="110"/>
        <end position="129"/>
    </location>
</feature>
<dbReference type="EMBL" id="CP007129">
    <property type="protein sequence ID" value="AHG92603.1"/>
    <property type="molecule type" value="Genomic_DNA"/>
</dbReference>